<evidence type="ECO:0000313" key="1">
    <source>
        <dbReference type="EMBL" id="CAE8644766.1"/>
    </source>
</evidence>
<proteinExistence type="predicted"/>
<dbReference type="Proteomes" id="UP000626109">
    <property type="component" value="Unassembled WGS sequence"/>
</dbReference>
<evidence type="ECO:0000313" key="3">
    <source>
        <dbReference type="Proteomes" id="UP000626109"/>
    </source>
</evidence>
<dbReference type="EMBL" id="CAJNNW010002877">
    <property type="protein sequence ID" value="CAE8644766.1"/>
    <property type="molecule type" value="Genomic_DNA"/>
</dbReference>
<name>A0A813I1L4_POLGL</name>
<evidence type="ECO:0000313" key="2">
    <source>
        <dbReference type="EMBL" id="CAE8730225.1"/>
    </source>
</evidence>
<organism evidence="1 3">
    <name type="scientific">Polarella glacialis</name>
    <name type="common">Dinoflagellate</name>
    <dbReference type="NCBI Taxonomy" id="89957"/>
    <lineage>
        <taxon>Eukaryota</taxon>
        <taxon>Sar</taxon>
        <taxon>Alveolata</taxon>
        <taxon>Dinophyceae</taxon>
        <taxon>Suessiales</taxon>
        <taxon>Suessiaceae</taxon>
        <taxon>Polarella</taxon>
    </lineage>
</organism>
<dbReference type="EMBL" id="CAJNNW010035818">
    <property type="protein sequence ID" value="CAE8730225.1"/>
    <property type="molecule type" value="Genomic_DNA"/>
</dbReference>
<accession>A0A813I1L4</accession>
<reference evidence="1" key="1">
    <citation type="submission" date="2021-02" db="EMBL/GenBank/DDBJ databases">
        <authorList>
            <person name="Dougan E. K."/>
            <person name="Rhodes N."/>
            <person name="Thang M."/>
            <person name="Chan C."/>
        </authorList>
    </citation>
    <scope>NUCLEOTIDE SEQUENCE</scope>
</reference>
<protein>
    <submittedName>
        <fullName evidence="1">Uncharacterized protein</fullName>
    </submittedName>
</protein>
<sequence length="91" mass="10146">MATKKVSQRLQDMLKVCNAMKSHIECEVIGKNIKKAETSEMMKIQSGLNDVCCELKKQMLSKTTVNMEKAKTSLLAGAKAIREGKAFVRKI</sequence>
<comment type="caution">
    <text evidence="1">The sequence shown here is derived from an EMBL/GenBank/DDBJ whole genome shotgun (WGS) entry which is preliminary data.</text>
</comment>
<dbReference type="AlphaFoldDB" id="A0A813I1L4"/>
<gene>
    <name evidence="1" type="ORF">PGLA2088_LOCUS3334</name>
    <name evidence="2" type="ORF">PGLA2088_LOCUS45671</name>
</gene>